<organism evidence="1 2">
    <name type="scientific">Selenomonas bovis</name>
    <dbReference type="NCBI Taxonomy" id="416586"/>
    <lineage>
        <taxon>Bacteria</taxon>
        <taxon>Bacillati</taxon>
        <taxon>Bacillota</taxon>
        <taxon>Negativicutes</taxon>
        <taxon>Selenomonadales</taxon>
        <taxon>Selenomonadaceae</taxon>
        <taxon>Selenomonas</taxon>
    </lineage>
</organism>
<keyword evidence="2" id="KW-1185">Reference proteome</keyword>
<accession>A0A848B4D5</accession>
<proteinExistence type="predicted"/>
<dbReference type="AlphaFoldDB" id="A0A848B4D5"/>
<protein>
    <submittedName>
        <fullName evidence="1">Uncharacterized protein</fullName>
    </submittedName>
</protein>
<comment type="caution">
    <text evidence="1">The sequence shown here is derived from an EMBL/GenBank/DDBJ whole genome shotgun (WGS) entry which is preliminary data.</text>
</comment>
<evidence type="ECO:0000313" key="2">
    <source>
        <dbReference type="Proteomes" id="UP000543804"/>
    </source>
</evidence>
<gene>
    <name evidence="1" type="ORF">HF878_05935</name>
</gene>
<name>A0A848B4D5_9FIRM</name>
<reference evidence="1 2" key="1">
    <citation type="submission" date="2020-04" db="EMBL/GenBank/DDBJ databases">
        <authorList>
            <person name="Hitch T.C.A."/>
            <person name="Wylensek D."/>
            <person name="Clavel T."/>
        </authorList>
    </citation>
    <scope>NUCLEOTIDE SEQUENCE [LARGE SCALE GENOMIC DNA]</scope>
    <source>
        <strain evidence="1 2">PG-130-P53-12</strain>
    </source>
</reference>
<dbReference type="EMBL" id="JABAFA010000016">
    <property type="protein sequence ID" value="NMD99020.1"/>
    <property type="molecule type" value="Genomic_DNA"/>
</dbReference>
<dbReference type="Proteomes" id="UP000543804">
    <property type="component" value="Unassembled WGS sequence"/>
</dbReference>
<dbReference type="RefSeq" id="WP_170077476.1">
    <property type="nucleotide sequence ID" value="NZ_JABAFA010000016.1"/>
</dbReference>
<evidence type="ECO:0000313" key="1">
    <source>
        <dbReference type="EMBL" id="NMD99020.1"/>
    </source>
</evidence>
<sequence length="93" mass="9616">MFESAKNWIHIVNAGWSSWKAVAAERLATPGFTGEAPFATAAALRIATPGFTGTVEGAEVPERVWVSTPGFTGYLSQEEAEPCAAGDLCGAGA</sequence>